<evidence type="ECO:0000256" key="2">
    <source>
        <dbReference type="SAM" id="Phobius"/>
    </source>
</evidence>
<organism evidence="3 4">
    <name type="scientific">Paramecium sonneborni</name>
    <dbReference type="NCBI Taxonomy" id="65129"/>
    <lineage>
        <taxon>Eukaryota</taxon>
        <taxon>Sar</taxon>
        <taxon>Alveolata</taxon>
        <taxon>Ciliophora</taxon>
        <taxon>Intramacronucleata</taxon>
        <taxon>Oligohymenophorea</taxon>
        <taxon>Peniculida</taxon>
        <taxon>Parameciidae</taxon>
        <taxon>Paramecium</taxon>
    </lineage>
</organism>
<evidence type="ECO:0000313" key="4">
    <source>
        <dbReference type="Proteomes" id="UP000692954"/>
    </source>
</evidence>
<dbReference type="OrthoDB" id="300027at2759"/>
<feature type="transmembrane region" description="Helical" evidence="2">
    <location>
        <begin position="199"/>
        <end position="225"/>
    </location>
</feature>
<accession>A0A8S1R482</accession>
<proteinExistence type="predicted"/>
<dbReference type="Proteomes" id="UP000692954">
    <property type="component" value="Unassembled WGS sequence"/>
</dbReference>
<sequence length="258" mass="30127">MNEEIDHHLEMQETNAMLLKQFEKETELQENEIQQKYSDPPSPIKQSQKKERVVEKLLENREKFNDKTALFNLINTLQLVITLYNLSSIINIEGQTNLKFHDTTQIYGFYIWNKQGFSVYYLIMILILVHILKLLTCLVGYFCVVQKSQQLLSIFMMLTFACVITRGIITILLLIDYNQIELTQSYIYGDSDKVAQSQAIQFTIVLIIFVAVEIIMGLQSLLLAGQAKKKYKIMRINEKKIAAHYKIAYQILLRQFLI</sequence>
<keyword evidence="4" id="KW-1185">Reference proteome</keyword>
<name>A0A8S1R482_9CILI</name>
<keyword evidence="2" id="KW-1133">Transmembrane helix</keyword>
<keyword evidence="2" id="KW-0812">Transmembrane</keyword>
<evidence type="ECO:0008006" key="5">
    <source>
        <dbReference type="Google" id="ProtNLM"/>
    </source>
</evidence>
<feature type="transmembrane region" description="Helical" evidence="2">
    <location>
        <begin position="151"/>
        <end position="175"/>
    </location>
</feature>
<feature type="transmembrane region" description="Helical" evidence="2">
    <location>
        <begin position="119"/>
        <end position="144"/>
    </location>
</feature>
<comment type="caution">
    <text evidence="3">The sequence shown here is derived from an EMBL/GenBank/DDBJ whole genome shotgun (WGS) entry which is preliminary data.</text>
</comment>
<evidence type="ECO:0000313" key="3">
    <source>
        <dbReference type="EMBL" id="CAD8122114.1"/>
    </source>
</evidence>
<dbReference type="EMBL" id="CAJJDN010000136">
    <property type="protein sequence ID" value="CAD8122114.1"/>
    <property type="molecule type" value="Genomic_DNA"/>
</dbReference>
<reference evidence="3" key="1">
    <citation type="submission" date="2021-01" db="EMBL/GenBank/DDBJ databases">
        <authorList>
            <consortium name="Genoscope - CEA"/>
            <person name="William W."/>
        </authorList>
    </citation>
    <scope>NUCLEOTIDE SEQUENCE</scope>
</reference>
<dbReference type="AlphaFoldDB" id="A0A8S1R482"/>
<evidence type="ECO:0000256" key="1">
    <source>
        <dbReference type="SAM" id="MobiDB-lite"/>
    </source>
</evidence>
<protein>
    <recommendedName>
        <fullName evidence="5">Transmembrane protein</fullName>
    </recommendedName>
</protein>
<keyword evidence="2" id="KW-0472">Membrane</keyword>
<feature type="transmembrane region" description="Helical" evidence="2">
    <location>
        <begin position="69"/>
        <end position="90"/>
    </location>
</feature>
<feature type="region of interest" description="Disordered" evidence="1">
    <location>
        <begin position="27"/>
        <end position="48"/>
    </location>
</feature>
<gene>
    <name evidence="3" type="ORF">PSON_ATCC_30995.1.T1360103</name>
</gene>